<organism evidence="2">
    <name type="scientific">marine metagenome</name>
    <dbReference type="NCBI Taxonomy" id="408172"/>
    <lineage>
        <taxon>unclassified sequences</taxon>
        <taxon>metagenomes</taxon>
        <taxon>ecological metagenomes</taxon>
    </lineage>
</organism>
<name>A0A382WES6_9ZZZZ</name>
<accession>A0A382WES6</accession>
<protein>
    <recommendedName>
        <fullName evidence="1">NAD(P)-binding domain-containing protein</fullName>
    </recommendedName>
</protein>
<dbReference type="InterPro" id="IPR036291">
    <property type="entry name" value="NAD(P)-bd_dom_sf"/>
</dbReference>
<dbReference type="Gene3D" id="3.40.50.720">
    <property type="entry name" value="NAD(P)-binding Rossmann-like Domain"/>
    <property type="match status" value="1"/>
</dbReference>
<sequence>LSLWLNYLGANLVGLSLDPEGPKSNYHQIQLSELMVSLRGDIRDKDFVDKILKEYQPEIIFHLAAQSLVRKSYADPISTFSTNVIGTASLLEAARLSDSLKAIIVITSDKCYQNLETNRRFKETDPLGGHDPY</sequence>
<gene>
    <name evidence="2" type="ORF">METZ01_LOCUS410147</name>
</gene>
<dbReference type="SUPFAM" id="SSF51735">
    <property type="entry name" value="NAD(P)-binding Rossmann-fold domains"/>
    <property type="match status" value="1"/>
</dbReference>
<feature type="non-terminal residue" evidence="2">
    <location>
        <position position="133"/>
    </location>
</feature>
<dbReference type="InterPro" id="IPR016040">
    <property type="entry name" value="NAD(P)-bd_dom"/>
</dbReference>
<dbReference type="AlphaFoldDB" id="A0A382WES6"/>
<proteinExistence type="predicted"/>
<dbReference type="EMBL" id="UINC01159290">
    <property type="protein sequence ID" value="SVD57293.1"/>
    <property type="molecule type" value="Genomic_DNA"/>
</dbReference>
<dbReference type="Pfam" id="PF16363">
    <property type="entry name" value="GDP_Man_Dehyd"/>
    <property type="match status" value="1"/>
</dbReference>
<feature type="non-terminal residue" evidence="2">
    <location>
        <position position="1"/>
    </location>
</feature>
<dbReference type="PANTHER" id="PTHR43000">
    <property type="entry name" value="DTDP-D-GLUCOSE 4,6-DEHYDRATASE-RELATED"/>
    <property type="match status" value="1"/>
</dbReference>
<evidence type="ECO:0000259" key="1">
    <source>
        <dbReference type="Pfam" id="PF16363"/>
    </source>
</evidence>
<evidence type="ECO:0000313" key="2">
    <source>
        <dbReference type="EMBL" id="SVD57293.1"/>
    </source>
</evidence>
<reference evidence="2" key="1">
    <citation type="submission" date="2018-05" db="EMBL/GenBank/DDBJ databases">
        <authorList>
            <person name="Lanie J.A."/>
            <person name="Ng W.-L."/>
            <person name="Kazmierczak K.M."/>
            <person name="Andrzejewski T.M."/>
            <person name="Davidsen T.M."/>
            <person name="Wayne K.J."/>
            <person name="Tettelin H."/>
            <person name="Glass J.I."/>
            <person name="Rusch D."/>
            <person name="Podicherti R."/>
            <person name="Tsui H.-C.T."/>
            <person name="Winkler M.E."/>
        </authorList>
    </citation>
    <scope>NUCLEOTIDE SEQUENCE</scope>
</reference>
<feature type="domain" description="NAD(P)-binding" evidence="1">
    <location>
        <begin position="31"/>
        <end position="133"/>
    </location>
</feature>